<name>A0A239DIH1_9NOCA</name>
<dbReference type="PANTHER" id="PTHR14741:SF32">
    <property type="entry name" value="TRIMETHYLGUANOSINE SYNTHASE"/>
    <property type="match status" value="1"/>
</dbReference>
<dbReference type="RefSeq" id="WP_089242982.1">
    <property type="nucleotide sequence ID" value="NZ_FZOW01000001.1"/>
</dbReference>
<evidence type="ECO:0000313" key="3">
    <source>
        <dbReference type="Proteomes" id="UP000198327"/>
    </source>
</evidence>
<proteinExistence type="predicted"/>
<dbReference type="Pfam" id="PF18096">
    <property type="entry name" value="Thump_like"/>
    <property type="match status" value="1"/>
</dbReference>
<evidence type="ECO:0000313" key="2">
    <source>
        <dbReference type="EMBL" id="SNS31708.1"/>
    </source>
</evidence>
<organism evidence="2 3">
    <name type="scientific">Rhodococcoides kyotonense</name>
    <dbReference type="NCBI Taxonomy" id="398843"/>
    <lineage>
        <taxon>Bacteria</taxon>
        <taxon>Bacillati</taxon>
        <taxon>Actinomycetota</taxon>
        <taxon>Actinomycetes</taxon>
        <taxon>Mycobacteriales</taxon>
        <taxon>Nocardiaceae</taxon>
        <taxon>Rhodococcoides</taxon>
    </lineage>
</organism>
<protein>
    <recommendedName>
        <fullName evidence="1">THUMP-like domain-containing protein</fullName>
    </recommendedName>
</protein>
<dbReference type="Proteomes" id="UP000198327">
    <property type="component" value="Unassembled WGS sequence"/>
</dbReference>
<feature type="domain" description="THUMP-like" evidence="1">
    <location>
        <begin position="313"/>
        <end position="382"/>
    </location>
</feature>
<evidence type="ECO:0000259" key="1">
    <source>
        <dbReference type="Pfam" id="PF18096"/>
    </source>
</evidence>
<dbReference type="PANTHER" id="PTHR14741">
    <property type="entry name" value="S-ADENOSYLMETHIONINE-DEPENDENT METHYLTRANSFERASE RELATED"/>
    <property type="match status" value="1"/>
</dbReference>
<keyword evidence="3" id="KW-1185">Reference proteome</keyword>
<dbReference type="Gene3D" id="3.40.50.150">
    <property type="entry name" value="Vaccinia Virus protein VP39"/>
    <property type="match status" value="1"/>
</dbReference>
<dbReference type="AlphaFoldDB" id="A0A239DIH1"/>
<sequence>MSYTFTDADIDYLTSDVGVAALRDVDARPLTAASMLADVSTLRGAHGDRTAALVETVRLRRKAASKISGSQAWLLTDDAVQQATPTAVARRRAERLAGRNVHDVTCSIGTELAALASTSGAVVGSDLDPVRARMASHNVPGVAVLRADALTPTTRDTVVLADPGRRAGGRRTHDPAALEPPLPSLLDAYAGRDLVVKCAPGLDFDRLGWDGEVEVVSLDGGVREACLWSRGLAAGDVRRRATVLASNGVPVEVTDAEPDDIDAADAGEWIIDPDGAIVRAGLVRHYGARHGLWQLDPRIAYLTGDSVPDGVNGFRVLERIKYSEKTLRQALTSLRCGSVEILVRGVDVDPAVLRPKLKLRGDVALSVIITRIDRSAFAFVCEARRPGGSNQGA</sequence>
<reference evidence="3" key="1">
    <citation type="submission" date="2017-06" db="EMBL/GenBank/DDBJ databases">
        <authorList>
            <person name="Varghese N."/>
            <person name="Submissions S."/>
        </authorList>
    </citation>
    <scope>NUCLEOTIDE SEQUENCE [LARGE SCALE GENOMIC DNA]</scope>
    <source>
        <strain evidence="3">JCM 23211</strain>
    </source>
</reference>
<gene>
    <name evidence="2" type="ORF">SAMN05421642_101563</name>
</gene>
<dbReference type="InterPro" id="IPR041497">
    <property type="entry name" value="Thump-like"/>
</dbReference>
<dbReference type="EMBL" id="FZOW01000001">
    <property type="protein sequence ID" value="SNS31708.1"/>
    <property type="molecule type" value="Genomic_DNA"/>
</dbReference>
<accession>A0A239DIH1</accession>
<dbReference type="OrthoDB" id="9810570at2"/>
<dbReference type="InterPro" id="IPR029063">
    <property type="entry name" value="SAM-dependent_MTases_sf"/>
</dbReference>
<dbReference type="STRING" id="398843.A3K89_07635"/>
<dbReference type="SUPFAM" id="SSF53335">
    <property type="entry name" value="S-adenosyl-L-methionine-dependent methyltransferases"/>
    <property type="match status" value="1"/>
</dbReference>